<organism evidence="16 17">
    <name type="scientific">Candida albicans</name>
    <name type="common">Yeast</name>
    <dbReference type="NCBI Taxonomy" id="5476"/>
    <lineage>
        <taxon>Eukaryota</taxon>
        <taxon>Fungi</taxon>
        <taxon>Dikarya</taxon>
        <taxon>Ascomycota</taxon>
        <taxon>Saccharomycotina</taxon>
        <taxon>Pichiomycetes</taxon>
        <taxon>Debaryomycetaceae</taxon>
        <taxon>Candida/Lodderomyces clade</taxon>
        <taxon>Candida</taxon>
    </lineage>
</organism>
<keyword evidence="5" id="KW-0808">Transferase</keyword>
<dbReference type="OMA" id="WEWITID"/>
<dbReference type="InterPro" id="IPR043502">
    <property type="entry name" value="DNA/RNA_pol_sf"/>
</dbReference>
<evidence type="ECO:0000256" key="6">
    <source>
        <dbReference type="ARBA" id="ARBA00022695"/>
    </source>
</evidence>
<dbReference type="EMBL" id="JABWAD010000021">
    <property type="protein sequence ID" value="KAF6071157.1"/>
    <property type="molecule type" value="Genomic_DNA"/>
</dbReference>
<reference evidence="16 17" key="1">
    <citation type="submission" date="2020-03" db="EMBL/GenBank/DDBJ databases">
        <title>FDA dAtabase for Regulatory Grade micrObial Sequences (FDA-ARGOS): Supporting development and validation of Infectious Disease Dx tests.</title>
        <authorList>
            <person name="Campos J."/>
            <person name="Goldberg B."/>
            <person name="Tallon L."/>
            <person name="Sadzewicz L."/>
            <person name="Vavikolanu K."/>
            <person name="Mehta A."/>
            <person name="Aluvathingal J."/>
            <person name="Nadendla S."/>
            <person name="Nandy P."/>
            <person name="Geyer C."/>
            <person name="Yan Y."/>
            <person name="Sichtig H."/>
        </authorList>
    </citation>
    <scope>NUCLEOTIDE SEQUENCE [LARGE SCALE GENOMIC DNA]</scope>
    <source>
        <strain evidence="16 17">FDAARGOS_656</strain>
    </source>
</reference>
<dbReference type="SUPFAM" id="SSF56672">
    <property type="entry name" value="DNA/RNA polymerases"/>
    <property type="match status" value="1"/>
</dbReference>
<evidence type="ECO:0000256" key="8">
    <source>
        <dbReference type="ARBA" id="ARBA00022759"/>
    </source>
</evidence>
<evidence type="ECO:0000256" key="3">
    <source>
        <dbReference type="ARBA" id="ARBA00004496"/>
    </source>
</evidence>
<keyword evidence="6" id="KW-0548">Nucleotidyltransferase</keyword>
<dbReference type="Gene3D" id="3.30.420.10">
    <property type="entry name" value="Ribonuclease H-like superfamily/Ribonuclease H"/>
    <property type="match status" value="1"/>
</dbReference>
<dbReference type="Proteomes" id="UP000536275">
    <property type="component" value="Unassembled WGS sequence"/>
</dbReference>
<keyword evidence="7" id="KW-0540">Nuclease</keyword>
<dbReference type="GO" id="GO:0003964">
    <property type="term" value="F:RNA-directed DNA polymerase activity"/>
    <property type="evidence" value="ECO:0007669"/>
    <property type="project" value="UniProtKB-KW"/>
</dbReference>
<dbReference type="InterPro" id="IPR041373">
    <property type="entry name" value="RT_RNaseH"/>
</dbReference>
<evidence type="ECO:0000259" key="15">
    <source>
        <dbReference type="PROSITE" id="PS50994"/>
    </source>
</evidence>
<proteinExistence type="predicted"/>
<evidence type="ECO:0000256" key="10">
    <source>
        <dbReference type="ARBA" id="ARBA00022884"/>
    </source>
</evidence>
<evidence type="ECO:0000256" key="2">
    <source>
        <dbReference type="ARBA" id="ARBA00004123"/>
    </source>
</evidence>
<dbReference type="GO" id="GO:0005737">
    <property type="term" value="C:cytoplasm"/>
    <property type="evidence" value="ECO:0007669"/>
    <property type="project" value="UniProtKB-SubCell"/>
</dbReference>
<evidence type="ECO:0000256" key="7">
    <source>
        <dbReference type="ARBA" id="ARBA00022722"/>
    </source>
</evidence>
<evidence type="ECO:0000256" key="12">
    <source>
        <dbReference type="ARBA" id="ARBA00023242"/>
    </source>
</evidence>
<keyword evidence="12" id="KW-0539">Nucleus</keyword>
<dbReference type="CDD" id="cd09274">
    <property type="entry name" value="RNase_HI_RT_Ty3"/>
    <property type="match status" value="1"/>
</dbReference>
<dbReference type="GO" id="GO:0015074">
    <property type="term" value="P:DNA integration"/>
    <property type="evidence" value="ECO:0007669"/>
    <property type="project" value="InterPro"/>
</dbReference>
<keyword evidence="9" id="KW-0378">Hydrolase</keyword>
<dbReference type="PANTHER" id="PTHR37984">
    <property type="entry name" value="PROTEIN CBG26694"/>
    <property type="match status" value="1"/>
</dbReference>
<dbReference type="GO" id="GO:0004523">
    <property type="term" value="F:RNA-DNA hybrid ribonuclease activity"/>
    <property type="evidence" value="ECO:0007669"/>
    <property type="project" value="UniProtKB-EC"/>
</dbReference>
<keyword evidence="8" id="KW-0255">Endonuclease</keyword>
<evidence type="ECO:0000313" key="17">
    <source>
        <dbReference type="Proteomes" id="UP000536275"/>
    </source>
</evidence>
<comment type="catalytic activity">
    <reaction evidence="1">
        <text>Endonucleolytic cleavage to 5'-phosphomonoester.</text>
        <dbReference type="EC" id="3.1.26.4"/>
    </reaction>
</comment>
<comment type="caution">
    <text evidence="16">The sequence shown here is derived from an EMBL/GenBank/DDBJ whole genome shotgun (WGS) entry which is preliminary data.</text>
</comment>
<evidence type="ECO:0000256" key="1">
    <source>
        <dbReference type="ARBA" id="ARBA00000077"/>
    </source>
</evidence>
<comment type="function">
    <text evidence="13">Reverse transcriptase/ribonuclease H (RT) is a multifunctional enzyme that catalyzes the conversion of the retro-elements RNA genome into dsDNA within the VLP. The enzyme displays a DNA polymerase activity that can copy either DNA or RNA templates, and a ribonuclease H (RNase H) activity that cleaves the RNA strand of RNA-DNA heteroduplexes during plus-strand synthesis and hydrolyzes RNA primers. The conversion leads to a linear dsDNA copy of the retrotransposon that includes long terminal repeats (LTRs) at both ends.</text>
</comment>
<keyword evidence="11" id="KW-0695">RNA-directed DNA polymerase</keyword>
<dbReference type="InterPro" id="IPR012337">
    <property type="entry name" value="RNaseH-like_sf"/>
</dbReference>
<keyword evidence="4" id="KW-0963">Cytoplasm</keyword>
<evidence type="ECO:0000313" key="16">
    <source>
        <dbReference type="EMBL" id="KAF6071157.1"/>
    </source>
</evidence>
<dbReference type="InterPro" id="IPR050951">
    <property type="entry name" value="Retrovirus_Pol_polyprotein"/>
</dbReference>
<evidence type="ECO:0000256" key="14">
    <source>
        <dbReference type="ARBA" id="ARBA00025615"/>
    </source>
</evidence>
<dbReference type="InterPro" id="IPR036397">
    <property type="entry name" value="RNaseH_sf"/>
</dbReference>
<dbReference type="GO" id="GO:0005634">
    <property type="term" value="C:nucleus"/>
    <property type="evidence" value="ECO:0007669"/>
    <property type="project" value="UniProtKB-SubCell"/>
</dbReference>
<dbReference type="Pfam" id="PF00665">
    <property type="entry name" value="rve"/>
    <property type="match status" value="1"/>
</dbReference>
<gene>
    <name evidence="16" type="ORF">FOB64_001564</name>
</gene>
<protein>
    <submittedName>
        <fullName evidence="16">Integrase core domain family protein</fullName>
    </submittedName>
</protein>
<evidence type="ECO:0000256" key="11">
    <source>
        <dbReference type="ARBA" id="ARBA00022918"/>
    </source>
</evidence>
<keyword evidence="10" id="KW-0694">RNA-binding</keyword>
<dbReference type="Pfam" id="PF17917">
    <property type="entry name" value="RT_RNaseH"/>
    <property type="match status" value="1"/>
</dbReference>
<comment type="function">
    <text evidence="14">Integrase (IN) targets the VLP to the nucleus, where a subparticle preintegration complex (PIC) containing at least integrase and the newly synthesized dsDNA copy of the retrotransposon must transit the nuclear membrane. Once in the nucleus, integrase performs the integration of the dsDNA into the host genome.</text>
</comment>
<dbReference type="InterPro" id="IPR001584">
    <property type="entry name" value="Integrase_cat-core"/>
</dbReference>
<dbReference type="SUPFAM" id="SSF53098">
    <property type="entry name" value="Ribonuclease H-like"/>
    <property type="match status" value="1"/>
</dbReference>
<dbReference type="GO" id="GO:0003723">
    <property type="term" value="F:RNA binding"/>
    <property type="evidence" value="ECO:0007669"/>
    <property type="project" value="UniProtKB-KW"/>
</dbReference>
<evidence type="ECO:0000256" key="9">
    <source>
        <dbReference type="ARBA" id="ARBA00022801"/>
    </source>
</evidence>
<accession>A0A8H6F6F2</accession>
<dbReference type="SMR" id="A0A8H6F6F2"/>
<feature type="domain" description="Integrase catalytic" evidence="15">
    <location>
        <begin position="306"/>
        <end position="465"/>
    </location>
</feature>
<evidence type="ECO:0000256" key="4">
    <source>
        <dbReference type="ARBA" id="ARBA00022490"/>
    </source>
</evidence>
<sequence length="609" mass="69353">MSVIADLPSLYAFDENKPVLVFTDASQLAIGAIITQEHLIQGQKSLVPVAMVSLRLSATQQRYSTLERELLTIVYVLQKYKQFMSREVQFYTDHQAITTIGSAKSEPANRIKRFIDIIQSFNPSIYFIPGQFNFIADFLSRYNLDKIPHELNEEAILNQTSSIYLPTLRTTEPIPLAPIQPVQRHHIHIDNLTDNQLQQIHDQLCGSYENNNSNELLPTDQFVILQDQFHVVLSSTQVVPVVTADTLANTATKVHEHHHASIRVTDYLVSKIQWHPNHKLLCTNVIRNCSVCQLSSTFETAHRELYPLTPTKTFSRWGLDFIGPLPMSDNLSCCLNAIEYVSGLIYSWPCSSPNSDVVISMLNLIRQVHSTPVEVITDNGSAFTSNATQSFCATAGISIKYASVYHPMSNGRMELGNKLLKKILKSMTDAYYTKWPQVLANAVMVYNSTPTTFNKTPYYLSIGISTDMSEFTTYLANEFEWKEGQLSQSSLLQDLHNDVQVRLAELDGVNKNVEKHNDLRVRRMAYINSMRQPFQKPASFIKGDWDLLRRRVKRKKSEYNYMGPYQIAKVLDKHAYVICDTNGNMINGTIHHDDLKYCYSFNDNSISRP</sequence>
<dbReference type="AlphaFoldDB" id="A0A8H6F6F2"/>
<dbReference type="PANTHER" id="PTHR37984:SF5">
    <property type="entry name" value="PROTEIN NYNRIN-LIKE"/>
    <property type="match status" value="1"/>
</dbReference>
<name>A0A8H6F6F2_CANAX</name>
<dbReference type="PROSITE" id="PS50994">
    <property type="entry name" value="INTEGRASE"/>
    <property type="match status" value="1"/>
</dbReference>
<evidence type="ECO:0000256" key="13">
    <source>
        <dbReference type="ARBA" id="ARBA00025590"/>
    </source>
</evidence>
<comment type="subcellular location">
    <subcellularLocation>
        <location evidence="3">Cytoplasm</location>
    </subcellularLocation>
    <subcellularLocation>
        <location evidence="2">Nucleus</location>
    </subcellularLocation>
</comment>
<evidence type="ECO:0000256" key="5">
    <source>
        <dbReference type="ARBA" id="ARBA00022679"/>
    </source>
</evidence>